<dbReference type="SUPFAM" id="SSF55186">
    <property type="entry name" value="ThrRS/AlaRS common domain"/>
    <property type="match status" value="1"/>
</dbReference>
<feature type="binding site" evidence="11">
    <location>
        <position position="546"/>
    </location>
    <ligand>
        <name>Zn(2+)</name>
        <dbReference type="ChEBI" id="CHEBI:29105"/>
    </ligand>
</feature>
<comment type="similarity">
    <text evidence="1 11">Belongs to the class-II aminoacyl-tRNA synthetase family.</text>
</comment>
<dbReference type="HAMAP" id="MF_00036_B">
    <property type="entry name" value="Ala_tRNA_synth_B"/>
    <property type="match status" value="1"/>
</dbReference>
<comment type="subcellular location">
    <subcellularLocation>
        <location evidence="11">Cytoplasm</location>
    </subcellularLocation>
</comment>
<dbReference type="InterPro" id="IPR012947">
    <property type="entry name" value="tRNA_SAD"/>
</dbReference>
<dbReference type="InterPro" id="IPR018164">
    <property type="entry name" value="Ala-tRNA-synth_IIc_N"/>
</dbReference>
<keyword evidence="14" id="KW-1185">Reference proteome</keyword>
<comment type="function">
    <text evidence="11">Catalyzes the attachment of alanine to tRNA(Ala) in a two-step reaction: alanine is first activated by ATP to form Ala-AMP and then transferred to the acceptor end of tRNA(Ala). Also edits incorrectly charged Ser-tRNA(Ala) and Gly-tRNA(Ala) via its editing domain.</text>
</comment>
<dbReference type="InterPro" id="IPR018162">
    <property type="entry name" value="Ala-tRNA-ligase_IIc_anticod-bd"/>
</dbReference>
<keyword evidence="2 11" id="KW-0820">tRNA-binding</keyword>
<dbReference type="InterPro" id="IPR009000">
    <property type="entry name" value="Transl_B-barrel_sf"/>
</dbReference>
<dbReference type="PROSITE" id="PS50860">
    <property type="entry name" value="AA_TRNA_LIGASE_II_ALA"/>
    <property type="match status" value="1"/>
</dbReference>
<dbReference type="Gene3D" id="3.30.930.10">
    <property type="entry name" value="Bira Bifunctional Protein, Domain 2"/>
    <property type="match status" value="1"/>
</dbReference>
<dbReference type="Gene3D" id="3.30.980.10">
    <property type="entry name" value="Threonyl-trna Synthetase, Chain A, domain 2"/>
    <property type="match status" value="1"/>
</dbReference>
<dbReference type="InterPro" id="IPR050058">
    <property type="entry name" value="Ala-tRNA_ligase"/>
</dbReference>
<name>A0ABY5DJX3_9GAMM</name>
<evidence type="ECO:0000256" key="3">
    <source>
        <dbReference type="ARBA" id="ARBA00022598"/>
    </source>
</evidence>
<dbReference type="GO" id="GO:0004813">
    <property type="term" value="F:alanine-tRNA ligase activity"/>
    <property type="evidence" value="ECO:0007669"/>
    <property type="project" value="UniProtKB-EC"/>
</dbReference>
<dbReference type="SMART" id="SM00863">
    <property type="entry name" value="tRNA_SAD"/>
    <property type="match status" value="1"/>
</dbReference>
<evidence type="ECO:0000256" key="1">
    <source>
        <dbReference type="ARBA" id="ARBA00008226"/>
    </source>
</evidence>
<dbReference type="RefSeq" id="WP_258567886.1">
    <property type="nucleotide sequence ID" value="NZ_CP092900.1"/>
</dbReference>
<feature type="binding site" evidence="11">
    <location>
        <position position="648"/>
    </location>
    <ligand>
        <name>Zn(2+)</name>
        <dbReference type="ChEBI" id="CHEBI:29105"/>
    </ligand>
</feature>
<evidence type="ECO:0000256" key="7">
    <source>
        <dbReference type="ARBA" id="ARBA00022840"/>
    </source>
</evidence>
<comment type="domain">
    <text evidence="11">Consists of three domains; the N-terminal catalytic domain, the editing domain and the C-terminal C-Ala domain. The editing domain removes incorrectly charged amino acids, while the C-Ala domain, along with tRNA(Ala), serves as a bridge to cooperatively bring together the editing and aminoacylation centers thus stimulating deacylation of misacylated tRNAs.</text>
</comment>
<dbReference type="PANTHER" id="PTHR11777">
    <property type="entry name" value="ALANYL-TRNA SYNTHETASE"/>
    <property type="match status" value="1"/>
</dbReference>
<keyword evidence="10 11" id="KW-0030">Aminoacyl-tRNA synthetase</keyword>
<keyword evidence="9 11" id="KW-0648">Protein biosynthesis</keyword>
<keyword evidence="8 11" id="KW-0694">RNA-binding</keyword>
<dbReference type="Pfam" id="PF02272">
    <property type="entry name" value="DHHA1"/>
    <property type="match status" value="1"/>
</dbReference>
<evidence type="ECO:0000313" key="14">
    <source>
        <dbReference type="Proteomes" id="UP001055955"/>
    </source>
</evidence>
<evidence type="ECO:0000313" key="13">
    <source>
        <dbReference type="EMBL" id="UTC24102.1"/>
    </source>
</evidence>
<dbReference type="InterPro" id="IPR045864">
    <property type="entry name" value="aa-tRNA-synth_II/BPL/LPL"/>
</dbReference>
<keyword evidence="5 11" id="KW-0547">Nucleotide-binding</keyword>
<dbReference type="NCBIfam" id="TIGR00344">
    <property type="entry name" value="alaS"/>
    <property type="match status" value="1"/>
</dbReference>
<protein>
    <recommendedName>
        <fullName evidence="11">Alanine--tRNA ligase</fullName>
        <ecNumber evidence="11">6.1.1.7</ecNumber>
    </recommendedName>
    <alternativeName>
        <fullName evidence="11">Alanyl-tRNA synthetase</fullName>
        <shortName evidence="11">AlaRS</shortName>
    </alternativeName>
</protein>
<evidence type="ECO:0000256" key="4">
    <source>
        <dbReference type="ARBA" id="ARBA00022723"/>
    </source>
</evidence>
<evidence type="ECO:0000256" key="8">
    <source>
        <dbReference type="ARBA" id="ARBA00022884"/>
    </source>
</evidence>
<sequence length="856" mass="95236">MKSQEIRSQFLKFFSDKGYTQKHSYSLVPANDPTLLFTNAGMVPFKGAFLGTEVNDFTKACTAQKCVRAGGKHNDLEQVGFTARHHTFFEMLGNFVFKDASKEAAIQEAWGLLTAIYKIPADRLIVTVYYDDKEARSIWENVIGLASDRVIDCGEKDNFWSMGDVGPCGPCTEIFYDHGPEVPGGMPGTPDEDGDRYVEIWNLVFMQYEMKADGSRVNLPSLGLDTGMGLERLCAVLQDVHNNFETDLFMPIISTLENKGVDLTTSRVIADHIRSCVFLIADGVYPSNEGRGYVLRRIMRRAIGFAYNAGVKNQFFAELSDVVYDIYATSYPDLNEKRDVIYKVIADEEGRFATTIKQGMALLEQLLSDSKKIISGLDAFKLYDTYGFPLDMTKKIALARGFSVDKEAYKVHMQEQKERSKSNAQFSAHIGGLDIDLETKFLGYQREENDAQILKLYIDSEPVKQLKSDDKAIIFVNESSFYPEGGGQVGDQGVIQGPYGQFIVQDTQKFNQAIGHIGYVASGTLSPGEDVALRIDHARKETAKNHTATHLLHAALRSILGKHVLQKGSLVAPERLRFDFAHPSPMTRDEIAKVEQIVNQQIQQNIPQTEQWMSLEDAKKQGVMALFDEKYADTVRVMQFGSISTELCGGLHVSATGSIGLFVIIQETGIASGIRRIEALSGQAAYHWMQSMRSERSKLNGLFKANSDTLVNKAQQTIQDLKKVRKQESKLLQKVYTLESASWLQRAHPLKHGQAIIQVLDGLDITTLRSISGALKSKANQTVLILLSKNQGQTQVFMSSFNTEYSCAKIFNQLIDQFGGKGGGKPKQAQGVLNISVEPSIEEDIISWIETSHGQG</sequence>
<dbReference type="Proteomes" id="UP001055955">
    <property type="component" value="Chromosome"/>
</dbReference>
<evidence type="ECO:0000256" key="5">
    <source>
        <dbReference type="ARBA" id="ARBA00022741"/>
    </source>
</evidence>
<dbReference type="PRINTS" id="PR00980">
    <property type="entry name" value="TRNASYNTHALA"/>
</dbReference>
<feature type="binding site" evidence="11">
    <location>
        <position position="652"/>
    </location>
    <ligand>
        <name>Zn(2+)</name>
        <dbReference type="ChEBI" id="CHEBI:29105"/>
    </ligand>
</feature>
<feature type="domain" description="Alanyl-transfer RNA synthetases family profile" evidence="12">
    <location>
        <begin position="1"/>
        <end position="691"/>
    </location>
</feature>
<dbReference type="SUPFAM" id="SSF101353">
    <property type="entry name" value="Putative anticodon-binding domain of alanyl-tRNA synthetase (AlaRS)"/>
    <property type="match status" value="1"/>
</dbReference>
<dbReference type="PANTHER" id="PTHR11777:SF9">
    <property type="entry name" value="ALANINE--TRNA LIGASE, CYTOPLASMIC"/>
    <property type="match status" value="1"/>
</dbReference>
<keyword evidence="11" id="KW-0963">Cytoplasm</keyword>
<evidence type="ECO:0000256" key="6">
    <source>
        <dbReference type="ARBA" id="ARBA00022833"/>
    </source>
</evidence>
<dbReference type="SUPFAM" id="SSF55681">
    <property type="entry name" value="Class II aaRS and biotin synthetases"/>
    <property type="match status" value="1"/>
</dbReference>
<organism evidence="13 14">
    <name type="scientific">Candidatus Comchoanobacter bicostacola</name>
    <dbReference type="NCBI Taxonomy" id="2919598"/>
    <lineage>
        <taxon>Bacteria</taxon>
        <taxon>Pseudomonadati</taxon>
        <taxon>Pseudomonadota</taxon>
        <taxon>Gammaproteobacteria</taxon>
        <taxon>Candidatus Comchoanobacterales</taxon>
        <taxon>Candidatus Comchoanobacteraceae</taxon>
        <taxon>Candidatus Comchoanobacter</taxon>
    </lineage>
</organism>
<comment type="catalytic activity">
    <reaction evidence="11">
        <text>tRNA(Ala) + L-alanine + ATP = L-alanyl-tRNA(Ala) + AMP + diphosphate</text>
        <dbReference type="Rhea" id="RHEA:12540"/>
        <dbReference type="Rhea" id="RHEA-COMP:9657"/>
        <dbReference type="Rhea" id="RHEA-COMP:9923"/>
        <dbReference type="ChEBI" id="CHEBI:30616"/>
        <dbReference type="ChEBI" id="CHEBI:33019"/>
        <dbReference type="ChEBI" id="CHEBI:57972"/>
        <dbReference type="ChEBI" id="CHEBI:78442"/>
        <dbReference type="ChEBI" id="CHEBI:78497"/>
        <dbReference type="ChEBI" id="CHEBI:456215"/>
        <dbReference type="EC" id="6.1.1.7"/>
    </reaction>
</comment>
<dbReference type="InterPro" id="IPR003156">
    <property type="entry name" value="DHHA1_dom"/>
</dbReference>
<evidence type="ECO:0000259" key="12">
    <source>
        <dbReference type="PROSITE" id="PS50860"/>
    </source>
</evidence>
<dbReference type="SUPFAM" id="SSF50447">
    <property type="entry name" value="Translation proteins"/>
    <property type="match status" value="1"/>
</dbReference>
<accession>A0ABY5DJX3</accession>
<evidence type="ECO:0000256" key="11">
    <source>
        <dbReference type="HAMAP-Rule" id="MF_00036"/>
    </source>
</evidence>
<feature type="binding site" evidence="11">
    <location>
        <position position="550"/>
    </location>
    <ligand>
        <name>Zn(2+)</name>
        <dbReference type="ChEBI" id="CHEBI:29105"/>
    </ligand>
</feature>
<dbReference type="InterPro" id="IPR023033">
    <property type="entry name" value="Ala_tRNA_ligase_euk/bac"/>
</dbReference>
<evidence type="ECO:0000256" key="2">
    <source>
        <dbReference type="ARBA" id="ARBA00022555"/>
    </source>
</evidence>
<dbReference type="CDD" id="cd00673">
    <property type="entry name" value="AlaRS_core"/>
    <property type="match status" value="1"/>
</dbReference>
<dbReference type="InterPro" id="IPR018163">
    <property type="entry name" value="Thr/Ala-tRNA-synth_IIc_edit"/>
</dbReference>
<dbReference type="Pfam" id="PF01411">
    <property type="entry name" value="tRNA-synt_2c"/>
    <property type="match status" value="1"/>
</dbReference>
<keyword evidence="7 11" id="KW-0067">ATP-binding</keyword>
<dbReference type="Gene3D" id="3.30.54.20">
    <property type="match status" value="1"/>
</dbReference>
<keyword evidence="4 11" id="KW-0479">Metal-binding</keyword>
<dbReference type="Pfam" id="PF07973">
    <property type="entry name" value="tRNA_SAD"/>
    <property type="match status" value="1"/>
</dbReference>
<comment type="cofactor">
    <cofactor evidence="11">
        <name>Zn(2+)</name>
        <dbReference type="ChEBI" id="CHEBI:29105"/>
    </cofactor>
    <text evidence="11">Binds 1 zinc ion per subunit.</text>
</comment>
<evidence type="ECO:0000256" key="10">
    <source>
        <dbReference type="ARBA" id="ARBA00023146"/>
    </source>
</evidence>
<dbReference type="EC" id="6.1.1.7" evidence="11"/>
<evidence type="ECO:0000256" key="9">
    <source>
        <dbReference type="ARBA" id="ARBA00022917"/>
    </source>
</evidence>
<keyword evidence="6 11" id="KW-0862">Zinc</keyword>
<dbReference type="EMBL" id="CP092900">
    <property type="protein sequence ID" value="UTC24102.1"/>
    <property type="molecule type" value="Genomic_DNA"/>
</dbReference>
<dbReference type="InterPro" id="IPR002318">
    <property type="entry name" value="Ala-tRNA-lgiase_IIc"/>
</dbReference>
<dbReference type="Gene3D" id="2.40.30.130">
    <property type="match status" value="1"/>
</dbReference>
<dbReference type="Gene3D" id="3.10.310.40">
    <property type="match status" value="1"/>
</dbReference>
<keyword evidence="3 11" id="KW-0436">Ligase</keyword>
<dbReference type="InterPro" id="IPR018165">
    <property type="entry name" value="Ala-tRNA-synth_IIc_core"/>
</dbReference>
<proteinExistence type="inferred from homology"/>
<gene>
    <name evidence="11 13" type="primary">alaS</name>
    <name evidence="13" type="ORF">MMH89_02530</name>
</gene>
<reference evidence="13 14" key="1">
    <citation type="journal article" date="2022" name="Nat. Microbiol.">
        <title>The microbiome of a bacterivorous marine choanoflagellate contains a resource-demanding obligate bacterial associate.</title>
        <authorList>
            <person name="Needham D.M."/>
            <person name="Poirier C."/>
            <person name="Bachy C."/>
            <person name="George E.E."/>
            <person name="Wilken S."/>
            <person name="Yung C.C.M."/>
            <person name="Limardo A.J."/>
            <person name="Morando M."/>
            <person name="Sudek L."/>
            <person name="Malmstrom R.R."/>
            <person name="Keeling P.J."/>
            <person name="Santoro A.E."/>
            <person name="Worden A.Z."/>
        </authorList>
    </citation>
    <scope>NUCLEOTIDE SEQUENCE [LARGE SCALE GENOMIC DNA]</scope>
    <source>
        <strain evidence="13 14">Comchoano-1</strain>
    </source>
</reference>